<reference evidence="8 9" key="2">
    <citation type="submission" date="2024-01" db="EMBL/GenBank/DDBJ databases">
        <title>Roseobacter fucihabitans sp. nov., isolated from the brown alga Fucus spiralis.</title>
        <authorList>
            <person name="Hahnke S."/>
            <person name="Berger M."/>
            <person name="Schlingloff A."/>
            <person name="Athale I."/>
            <person name="Neumann-Schaal M."/>
            <person name="Adenaya A."/>
            <person name="Poehlein A."/>
            <person name="Daniel R."/>
            <person name="Pertersen J."/>
            <person name="Brinkhoff T."/>
        </authorList>
    </citation>
    <scope>NUCLEOTIDE SEQUENCE [LARGE SCALE GENOMIC DNA]</scope>
    <source>
        <strain evidence="8 9">B14</strain>
        <plasmid evidence="8 9">pROLI81</plasmid>
    </source>
</reference>
<gene>
    <name evidence="8" type="ORF">ROLI_047650</name>
</gene>
<dbReference type="InterPro" id="IPR002528">
    <property type="entry name" value="MATE_fam"/>
</dbReference>
<comment type="subcellular location">
    <subcellularLocation>
        <location evidence="1">Cell membrane</location>
        <topology evidence="1">Multi-pass membrane protein</topology>
    </subcellularLocation>
</comment>
<keyword evidence="6 7" id="KW-0472">Membrane</keyword>
<feature type="transmembrane region" description="Helical" evidence="7">
    <location>
        <begin position="30"/>
        <end position="50"/>
    </location>
</feature>
<organism evidence="8 9">
    <name type="scientific">Roseobacter fucihabitans</name>
    <dbReference type="NCBI Taxonomy" id="1537242"/>
    <lineage>
        <taxon>Bacteria</taxon>
        <taxon>Pseudomonadati</taxon>
        <taxon>Pseudomonadota</taxon>
        <taxon>Alphaproteobacteria</taxon>
        <taxon>Rhodobacterales</taxon>
        <taxon>Roseobacteraceae</taxon>
        <taxon>Roseobacter</taxon>
    </lineage>
</organism>
<proteinExistence type="predicted"/>
<dbReference type="InterPro" id="IPR052031">
    <property type="entry name" value="Membrane_Transporter-Flippase"/>
</dbReference>
<evidence type="ECO:0000256" key="1">
    <source>
        <dbReference type="ARBA" id="ARBA00004651"/>
    </source>
</evidence>
<feature type="transmembrane region" description="Helical" evidence="7">
    <location>
        <begin position="128"/>
        <end position="151"/>
    </location>
</feature>
<evidence type="ECO:0000256" key="6">
    <source>
        <dbReference type="ARBA" id="ARBA00023136"/>
    </source>
</evidence>
<evidence type="ECO:0000256" key="5">
    <source>
        <dbReference type="ARBA" id="ARBA00022989"/>
    </source>
</evidence>
<dbReference type="Proteomes" id="UP001318682">
    <property type="component" value="Plasmid pROLI81"/>
</dbReference>
<keyword evidence="5 7" id="KW-1133">Transmembrane helix</keyword>
<evidence type="ECO:0008006" key="10">
    <source>
        <dbReference type="Google" id="ProtNLM"/>
    </source>
</evidence>
<feature type="transmembrane region" description="Helical" evidence="7">
    <location>
        <begin position="70"/>
        <end position="94"/>
    </location>
</feature>
<geneLocation type="plasmid" evidence="8 9">
    <name>pROLI81</name>
</geneLocation>
<keyword evidence="3" id="KW-1003">Cell membrane</keyword>
<protein>
    <recommendedName>
        <fullName evidence="10">Multidrug resistance protein NorM</fullName>
    </recommendedName>
</protein>
<keyword evidence="2" id="KW-0813">Transport</keyword>
<accession>A0ABZ2C047</accession>
<reference evidence="8 9" key="1">
    <citation type="submission" date="2015-07" db="EMBL/GenBank/DDBJ databases">
        <authorList>
            <person name="Voget S."/>
            <person name="Dogs M."/>
            <person name="Brinkhoff T.H."/>
            <person name="Daniel R."/>
        </authorList>
    </citation>
    <scope>NUCLEOTIDE SEQUENCE [LARGE SCALE GENOMIC DNA]</scope>
    <source>
        <strain evidence="8 9">B14</strain>
        <plasmid evidence="8 9">pROLI81</plasmid>
    </source>
</reference>
<evidence type="ECO:0000313" key="9">
    <source>
        <dbReference type="Proteomes" id="UP001318682"/>
    </source>
</evidence>
<name>A0ABZ2C047_9RHOB</name>
<dbReference type="PANTHER" id="PTHR43549:SF2">
    <property type="entry name" value="MULTIDRUG RESISTANCE PROTEIN NORM-RELATED"/>
    <property type="match status" value="1"/>
</dbReference>
<evidence type="ECO:0000256" key="7">
    <source>
        <dbReference type="SAM" id="Phobius"/>
    </source>
</evidence>
<evidence type="ECO:0000256" key="3">
    <source>
        <dbReference type="ARBA" id="ARBA00022475"/>
    </source>
</evidence>
<keyword evidence="8" id="KW-0614">Plasmid</keyword>
<sequence>MLALSSAIGPFAGQNWGAGKCDRVAEALRFSYAVCAFWAAILGLFFWFAAEPIVGVFSQDEKVIGAATTYLTIVPLSIWGYGVVIISAGAFNALGRSHYGLGLYLVRTALLYVPLSFIAAQFATSDAVFYAIAVANAVAGIAVGSFALYWLSHHTAPQPAAA</sequence>
<evidence type="ECO:0000256" key="4">
    <source>
        <dbReference type="ARBA" id="ARBA00022692"/>
    </source>
</evidence>
<keyword evidence="9" id="KW-1185">Reference proteome</keyword>
<dbReference type="Pfam" id="PF01554">
    <property type="entry name" value="MatE"/>
    <property type="match status" value="1"/>
</dbReference>
<keyword evidence="4 7" id="KW-0812">Transmembrane</keyword>
<dbReference type="EMBL" id="CP143426">
    <property type="protein sequence ID" value="WVX51663.1"/>
    <property type="molecule type" value="Genomic_DNA"/>
</dbReference>
<evidence type="ECO:0000313" key="8">
    <source>
        <dbReference type="EMBL" id="WVX51663.1"/>
    </source>
</evidence>
<evidence type="ECO:0000256" key="2">
    <source>
        <dbReference type="ARBA" id="ARBA00022448"/>
    </source>
</evidence>
<feature type="transmembrane region" description="Helical" evidence="7">
    <location>
        <begin position="101"/>
        <end position="122"/>
    </location>
</feature>
<dbReference type="PANTHER" id="PTHR43549">
    <property type="entry name" value="MULTIDRUG RESISTANCE PROTEIN YPNP-RELATED"/>
    <property type="match status" value="1"/>
</dbReference>